<dbReference type="InterPro" id="IPR022534">
    <property type="entry name" value="DUF2563"/>
</dbReference>
<proteinExistence type="predicted"/>
<dbReference type="Proteomes" id="UP001190465">
    <property type="component" value="Chromosome"/>
</dbReference>
<accession>A0ABM9M2A7</accession>
<dbReference type="RefSeq" id="WP_308479361.1">
    <property type="nucleotide sequence ID" value="NZ_OY726397.1"/>
</dbReference>
<sequence>MFVDVEQMRAGANKSYAASGFADEGVHALSRGRVGSGMFGDFAAAELFQTAVSGAHSQHVDKLRNQERRLGVLGDKTHVTASCFVDMERRNTEALEAVQWSLTQG</sequence>
<reference evidence="1 2" key="1">
    <citation type="submission" date="2023-08" db="EMBL/GenBank/DDBJ databases">
        <authorList>
            <person name="Folkvardsen B D."/>
            <person name="Norman A."/>
        </authorList>
    </citation>
    <scope>NUCLEOTIDE SEQUENCE [LARGE SCALE GENOMIC DNA]</scope>
    <source>
        <strain evidence="1 2">Mu0053</strain>
    </source>
</reference>
<gene>
    <name evidence="1" type="ORF">MU0053_004039</name>
</gene>
<dbReference type="EMBL" id="OY726397">
    <property type="protein sequence ID" value="CAJ1509004.1"/>
    <property type="molecule type" value="Genomic_DNA"/>
</dbReference>
<evidence type="ECO:0000313" key="1">
    <source>
        <dbReference type="EMBL" id="CAJ1509004.1"/>
    </source>
</evidence>
<dbReference type="Pfam" id="PF10817">
    <property type="entry name" value="DUF2563"/>
    <property type="match status" value="1"/>
</dbReference>
<evidence type="ECO:0000313" key="2">
    <source>
        <dbReference type="Proteomes" id="UP001190465"/>
    </source>
</evidence>
<name>A0ABM9M2A7_9MYCO</name>
<keyword evidence="2" id="KW-1185">Reference proteome</keyword>
<protein>
    <submittedName>
        <fullName evidence="1">DUF2563 family protein</fullName>
    </submittedName>
</protein>
<organism evidence="1 2">
    <name type="scientific">[Mycobacterium] burgundiense</name>
    <dbReference type="NCBI Taxonomy" id="3064286"/>
    <lineage>
        <taxon>Bacteria</taxon>
        <taxon>Bacillati</taxon>
        <taxon>Actinomycetota</taxon>
        <taxon>Actinomycetes</taxon>
        <taxon>Mycobacteriales</taxon>
        <taxon>Mycobacteriaceae</taxon>
        <taxon>Mycolicibacterium</taxon>
    </lineage>
</organism>